<proteinExistence type="predicted"/>
<dbReference type="Gene3D" id="3.40.190.10">
    <property type="entry name" value="Periplasmic binding protein-like II"/>
    <property type="match status" value="2"/>
</dbReference>
<sequence>MLFGVIPEWGWKAPAEQTFNWVPLFRDADILVSSHQKPIRDFTPASLTGLVFAGLHGHQYPGILGQLIQTNKLTRDNGSSNLTVLQRVAKGRADITLIRRSTLNYLIRNERNGLTEQLYLPDSPYNRFTLQVMLPANRPDLRQWLITVLNSAAWRAKLKSYGIPPLDTHGSE</sequence>
<keyword evidence="2" id="KW-1185">Reference proteome</keyword>
<dbReference type="SUPFAM" id="SSF53850">
    <property type="entry name" value="Periplasmic binding protein-like II"/>
    <property type="match status" value="1"/>
</dbReference>
<dbReference type="EMBL" id="CP013650">
    <property type="protein sequence ID" value="ALS98766.1"/>
    <property type="molecule type" value="Genomic_DNA"/>
</dbReference>
<name>A0A0U3ACJ0_9ALTE</name>
<evidence type="ECO:0008006" key="3">
    <source>
        <dbReference type="Google" id="ProtNLM"/>
    </source>
</evidence>
<dbReference type="Proteomes" id="UP000068447">
    <property type="component" value="Chromosome"/>
</dbReference>
<reference evidence="1 2" key="1">
    <citation type="submission" date="2015-12" db="EMBL/GenBank/DDBJ databases">
        <title>Complete genome of Lacimicrobium alkaliphilum KCTC 32984.</title>
        <authorList>
            <person name="Kim S.-G."/>
            <person name="Lee Y.-J."/>
        </authorList>
    </citation>
    <scope>NUCLEOTIDE SEQUENCE [LARGE SCALE GENOMIC DNA]</scope>
    <source>
        <strain evidence="1 2">YelD216</strain>
    </source>
</reference>
<dbReference type="AlphaFoldDB" id="A0A0U3ACJ0"/>
<dbReference type="KEGG" id="lal:AT746_11110"/>
<evidence type="ECO:0000313" key="2">
    <source>
        <dbReference type="Proteomes" id="UP000068447"/>
    </source>
</evidence>
<protein>
    <recommendedName>
        <fullName evidence="3">Solute-binding protein family 3/N-terminal domain-containing protein</fullName>
    </recommendedName>
</protein>
<gene>
    <name evidence="1" type="ORF">AT746_11110</name>
</gene>
<accession>A0A0U3ACJ0</accession>
<organism evidence="1 2">
    <name type="scientific">Lacimicrobium alkaliphilum</name>
    <dbReference type="NCBI Taxonomy" id="1526571"/>
    <lineage>
        <taxon>Bacteria</taxon>
        <taxon>Pseudomonadati</taxon>
        <taxon>Pseudomonadota</taxon>
        <taxon>Gammaproteobacteria</taxon>
        <taxon>Alteromonadales</taxon>
        <taxon>Alteromonadaceae</taxon>
        <taxon>Lacimicrobium</taxon>
    </lineage>
</organism>
<evidence type="ECO:0000313" key="1">
    <source>
        <dbReference type="EMBL" id="ALS98766.1"/>
    </source>
</evidence>